<name>A0AAD0VFF2_9ACTN</name>
<dbReference type="AlphaFoldDB" id="A0AAD0VFF2"/>
<gene>
    <name evidence="2" type="ORF">DTW94_17465</name>
</gene>
<accession>A0AAD0VFF2</accession>
<feature type="region of interest" description="Disordered" evidence="1">
    <location>
        <begin position="328"/>
        <end position="361"/>
    </location>
</feature>
<reference evidence="2 3" key="1">
    <citation type="submission" date="2018-07" db="EMBL/GenBank/DDBJ databases">
        <title>Complete genome sequence of soil actinomycete Streptomyces cavourensis tj430.</title>
        <authorList>
            <person name="Wang P."/>
            <person name="Huang Y."/>
        </authorList>
    </citation>
    <scope>NUCLEOTIDE SEQUENCE [LARGE SCALE GENOMIC DNA]</scope>
    <source>
        <strain evidence="2 3">TJ430</strain>
    </source>
</reference>
<dbReference type="Proteomes" id="UP000253779">
    <property type="component" value="Chromosome"/>
</dbReference>
<organism evidence="2 3">
    <name type="scientific">Streptomyces cavourensis</name>
    <dbReference type="NCBI Taxonomy" id="67258"/>
    <lineage>
        <taxon>Bacteria</taxon>
        <taxon>Bacillati</taxon>
        <taxon>Actinomycetota</taxon>
        <taxon>Actinomycetes</taxon>
        <taxon>Kitasatosporales</taxon>
        <taxon>Streptomycetaceae</taxon>
        <taxon>Streptomyces</taxon>
    </lineage>
</organism>
<proteinExistence type="predicted"/>
<protein>
    <submittedName>
        <fullName evidence="2">Uncharacterized protein</fullName>
    </submittedName>
</protein>
<evidence type="ECO:0000256" key="1">
    <source>
        <dbReference type="SAM" id="MobiDB-lite"/>
    </source>
</evidence>
<evidence type="ECO:0000313" key="2">
    <source>
        <dbReference type="EMBL" id="AXI72859.1"/>
    </source>
</evidence>
<dbReference type="RefSeq" id="WP_114932072.1">
    <property type="nucleotide sequence ID" value="NZ_CP030930.1"/>
</dbReference>
<sequence>MSADADAGSGLNGPNGDGGTDPGSSYRDNRQRLDRGMAVMGGIGGDANVFIGIAPDEDVSERIIKPRLREGPYPADSVQDRLRGFVEPSTHARCRKVLDSRVLILRAEKGTGAGTAAFAVLAERYGVGGITGLDSPDNLSRWRPSEPRGYLLQGLSPMAAASLGEVVLMELYSLLGRSGAHLVVTVPVETALPGDTMPWQVVHRPPPPVDVTVKRLATMAEAGELTAAQEADALRHLATADFTDYLNAHPLPGDGVEVAEGLRNLVVAGESATSVLDNLRTGSPAAAREALEEARHEADRISLMAAISLLPEQDRTVVERFGAVLRTHLDGRGSPAQGGPDKGPEQTGTHRASGKPPTRHDVLGPAFEDRLAAVGARLLPPRYTPALRYPIQPVGFGRHRSDALLRSLWLEYEGMADLLWKSLDEAPHHPGIELAAGESIGKVLAHATGPDTLRQLRPFAASDKRWRRRLVAYALGEMVQHPSLTGAVREQLRYWSRATPVPLRCTVAETCAGSYGLAHPAVALKLLDAVLDGPDTTVEGPLRTAVSFALSTLLSEDTNHVLVLDLLLEWQSSDPDTGRHSLAVHAVESMSRARFPRVGAPGVRRVRLADLLAEHPEHTRDLVIAALEDPATHDAVAEGLFLIERDPELRRRAHFLRLLAALAAVARTHRGVLRYVLRRHRTLAVSPAERLPS</sequence>
<evidence type="ECO:0000313" key="3">
    <source>
        <dbReference type="Proteomes" id="UP000253779"/>
    </source>
</evidence>
<feature type="region of interest" description="Disordered" evidence="1">
    <location>
        <begin position="1"/>
        <end position="29"/>
    </location>
</feature>
<dbReference type="EMBL" id="CP030930">
    <property type="protein sequence ID" value="AXI72859.1"/>
    <property type="molecule type" value="Genomic_DNA"/>
</dbReference>
<feature type="compositionally biased region" description="Gly residues" evidence="1">
    <location>
        <begin position="10"/>
        <end position="21"/>
    </location>
</feature>